<protein>
    <recommendedName>
        <fullName evidence="10">Carotenoid oxygenase</fullName>
    </recommendedName>
</protein>
<gene>
    <name evidence="8" type="ORF">NSK_000757</name>
</gene>
<dbReference type="AlphaFoldDB" id="A0A4D9DHN9"/>
<evidence type="ECO:0000256" key="2">
    <source>
        <dbReference type="ARBA" id="ARBA00022723"/>
    </source>
</evidence>
<evidence type="ECO:0008006" key="10">
    <source>
        <dbReference type="Google" id="ProtNLM"/>
    </source>
</evidence>
<proteinExistence type="inferred from homology"/>
<dbReference type="GO" id="GO:0046872">
    <property type="term" value="F:metal ion binding"/>
    <property type="evidence" value="ECO:0007669"/>
    <property type="project" value="UniProtKB-KW"/>
</dbReference>
<feature type="chain" id="PRO_5020039849" description="Carotenoid oxygenase" evidence="7">
    <location>
        <begin position="31"/>
        <end position="664"/>
    </location>
</feature>
<sequence length="664" mass="72992">MPPRRQARPWGFSLLSLPPWLFLSAGAALALPPPVASGIAFARLSSGNTCHFSVFSRSITQRTSHPSKLPGTFHKYYLSGIGSASSSVLASTLSTAPSPPEDIAEALKERPWRTGLEPAEDVDLIEVSAACIEGTVPFDLVGTLYRNGAGRIRVGASPALRYSHWFDGDGMVSALTFTADGRCFFRQRYLQGKKFLAQKNAKEGAWGGRGVWTQRGGREGKWWENLGRIPDNPLNTNVLVLEGAKEGGMTRTLALCEGGLPFEFDPVSLAVRREPEDFAGPHGRLSSFFSAHPKVDPDTGILYNFGMLLGPSLALNIFEISSPSSSPSAQPVLLRQRSFPLAFIPTVHDFVLAGRFLIIFFSPFQAPPSALARALLGLSSLGGQYVWKNGGKTQAWVVEKSTLRRVAEVDIDPPFSNYHFVNAWEKEGGKEERTKTGDGDVEVEVLVAQHRSPREKVEEQFRDMYKADFTPELECETWRYVLRFAYEEGGGEGGTEDPQEQDGRDSSVRRARVVEAGPMPLAASSYGYELPTLNPFTVGKKGRFAYVNALVREEGFVDSVAKLHLDAGGRMEVHRSCLPPGCFAGEAVFVPRGGRDKEEGTGRQEEDDGYLLFYVLDTRRQASDLVILDAQRMERPPLTVIHLPVRVPYSYHGVWTTATFGLGQ</sequence>
<evidence type="ECO:0000256" key="7">
    <source>
        <dbReference type="SAM" id="SignalP"/>
    </source>
</evidence>
<evidence type="ECO:0000313" key="8">
    <source>
        <dbReference type="EMBL" id="TFJ88408.1"/>
    </source>
</evidence>
<comment type="similarity">
    <text evidence="1">Belongs to the carotenoid oxygenase family.</text>
</comment>
<keyword evidence="3" id="KW-0560">Oxidoreductase</keyword>
<evidence type="ECO:0000256" key="1">
    <source>
        <dbReference type="ARBA" id="ARBA00006787"/>
    </source>
</evidence>
<name>A0A4D9DHN9_9STRA</name>
<dbReference type="InterPro" id="IPR004294">
    <property type="entry name" value="Carotenoid_Oase"/>
</dbReference>
<comment type="caution">
    <text evidence="8">The sequence shown here is derived from an EMBL/GenBank/DDBJ whole genome shotgun (WGS) entry which is preliminary data.</text>
</comment>
<keyword evidence="2 5" id="KW-0479">Metal-binding</keyword>
<evidence type="ECO:0000256" key="4">
    <source>
        <dbReference type="ARBA" id="ARBA00023004"/>
    </source>
</evidence>
<keyword evidence="9" id="KW-1185">Reference proteome</keyword>
<accession>A0A4D9DHN9</accession>
<dbReference type="PANTHER" id="PTHR10543">
    <property type="entry name" value="BETA-CAROTENE DIOXYGENASE"/>
    <property type="match status" value="1"/>
</dbReference>
<dbReference type="Proteomes" id="UP000355283">
    <property type="component" value="Unassembled WGS sequence"/>
</dbReference>
<dbReference type="GO" id="GO:0016121">
    <property type="term" value="P:carotene catabolic process"/>
    <property type="evidence" value="ECO:0007669"/>
    <property type="project" value="TreeGrafter"/>
</dbReference>
<feature type="signal peptide" evidence="7">
    <location>
        <begin position="1"/>
        <end position="30"/>
    </location>
</feature>
<keyword evidence="4 5" id="KW-0408">Iron</keyword>
<reference evidence="8 9" key="1">
    <citation type="submission" date="2019-01" db="EMBL/GenBank/DDBJ databases">
        <title>Nuclear Genome Assembly of the Microalgal Biofuel strain Nannochloropsis salina CCMP1776.</title>
        <authorList>
            <person name="Hovde B."/>
        </authorList>
    </citation>
    <scope>NUCLEOTIDE SEQUENCE [LARGE SCALE GENOMIC DNA]</scope>
    <source>
        <strain evidence="8 9">CCMP1776</strain>
    </source>
</reference>
<feature type="binding site" evidence="5">
    <location>
        <position position="348"/>
    </location>
    <ligand>
        <name>Fe cation</name>
        <dbReference type="ChEBI" id="CHEBI:24875"/>
        <note>catalytic</note>
    </ligand>
</feature>
<evidence type="ECO:0000256" key="3">
    <source>
        <dbReference type="ARBA" id="ARBA00023002"/>
    </source>
</evidence>
<keyword evidence="7" id="KW-0732">Signal</keyword>
<evidence type="ECO:0000256" key="6">
    <source>
        <dbReference type="SAM" id="MobiDB-lite"/>
    </source>
</evidence>
<evidence type="ECO:0000313" key="9">
    <source>
        <dbReference type="Proteomes" id="UP000355283"/>
    </source>
</evidence>
<feature type="region of interest" description="Disordered" evidence="6">
    <location>
        <begin position="489"/>
        <end position="508"/>
    </location>
</feature>
<feature type="binding site" evidence="5">
    <location>
        <position position="652"/>
    </location>
    <ligand>
        <name>Fe cation</name>
        <dbReference type="ChEBI" id="CHEBI:24875"/>
        <note>catalytic</note>
    </ligand>
</feature>
<organism evidence="8 9">
    <name type="scientific">Nannochloropsis salina CCMP1776</name>
    <dbReference type="NCBI Taxonomy" id="1027361"/>
    <lineage>
        <taxon>Eukaryota</taxon>
        <taxon>Sar</taxon>
        <taxon>Stramenopiles</taxon>
        <taxon>Ochrophyta</taxon>
        <taxon>Eustigmatophyceae</taxon>
        <taxon>Eustigmatales</taxon>
        <taxon>Monodopsidaceae</taxon>
        <taxon>Microchloropsis</taxon>
        <taxon>Microchloropsis salina</taxon>
    </lineage>
</organism>
<dbReference type="Pfam" id="PF03055">
    <property type="entry name" value="RPE65"/>
    <property type="match status" value="1"/>
</dbReference>
<evidence type="ECO:0000256" key="5">
    <source>
        <dbReference type="PIRSR" id="PIRSR604294-1"/>
    </source>
</evidence>
<dbReference type="GO" id="GO:0010436">
    <property type="term" value="F:carotenoid dioxygenase activity"/>
    <property type="evidence" value="ECO:0007669"/>
    <property type="project" value="TreeGrafter"/>
</dbReference>
<feature type="binding site" evidence="5">
    <location>
        <position position="292"/>
    </location>
    <ligand>
        <name>Fe cation</name>
        <dbReference type="ChEBI" id="CHEBI:24875"/>
        <note>catalytic</note>
    </ligand>
</feature>
<dbReference type="GO" id="GO:0009570">
    <property type="term" value="C:chloroplast stroma"/>
    <property type="evidence" value="ECO:0007669"/>
    <property type="project" value="TreeGrafter"/>
</dbReference>
<dbReference type="PANTHER" id="PTHR10543:SF89">
    <property type="entry name" value="CAROTENOID 9,10(9',10')-CLEAVAGE DIOXYGENASE 1"/>
    <property type="match status" value="1"/>
</dbReference>
<feature type="binding site" evidence="5">
    <location>
        <position position="419"/>
    </location>
    <ligand>
        <name>Fe cation</name>
        <dbReference type="ChEBI" id="CHEBI:24875"/>
        <note>catalytic</note>
    </ligand>
</feature>
<comment type="cofactor">
    <cofactor evidence="5">
        <name>Fe(2+)</name>
        <dbReference type="ChEBI" id="CHEBI:29033"/>
    </cofactor>
    <text evidence="5">Binds 1 Fe(2+) ion per subunit.</text>
</comment>
<dbReference type="EMBL" id="SDOX01000002">
    <property type="protein sequence ID" value="TFJ88408.1"/>
    <property type="molecule type" value="Genomic_DNA"/>
</dbReference>
<dbReference type="OrthoDB" id="1069523at2759"/>